<proteinExistence type="predicted"/>
<evidence type="ECO:0000313" key="1">
    <source>
        <dbReference type="EMBL" id="KAF4097473.1"/>
    </source>
</evidence>
<comment type="caution">
    <text evidence="1">The sequence shown here is derived from an EMBL/GenBank/DDBJ whole genome shotgun (WGS) entry which is preliminary data.</text>
</comment>
<evidence type="ECO:0000313" key="2">
    <source>
        <dbReference type="Proteomes" id="UP000579812"/>
    </source>
</evidence>
<dbReference type="AlphaFoldDB" id="A0A7J6BSJ6"/>
<accession>A0A7J6BSJ6</accession>
<protein>
    <submittedName>
        <fullName evidence="1">Uncharacterized protein</fullName>
    </submittedName>
</protein>
<reference evidence="1 2" key="1">
    <citation type="submission" date="2020-04" db="EMBL/GenBank/DDBJ databases">
        <title>Chromosome-level genome assembly of a cyprinid fish Onychostoma macrolepis by integration of Nanopore Sequencing, Bionano and Hi-C technology.</title>
        <authorList>
            <person name="Wang D."/>
        </authorList>
    </citation>
    <scope>NUCLEOTIDE SEQUENCE [LARGE SCALE GENOMIC DNA]</scope>
    <source>
        <strain evidence="1">SWU-2019</strain>
        <tissue evidence="1">Muscle</tissue>
    </source>
</reference>
<gene>
    <name evidence="1" type="ORF">G5714_021481</name>
</gene>
<keyword evidence="2" id="KW-1185">Reference proteome</keyword>
<name>A0A7J6BSJ6_9TELE</name>
<organism evidence="1 2">
    <name type="scientific">Onychostoma macrolepis</name>
    <dbReference type="NCBI Taxonomy" id="369639"/>
    <lineage>
        <taxon>Eukaryota</taxon>
        <taxon>Metazoa</taxon>
        <taxon>Chordata</taxon>
        <taxon>Craniata</taxon>
        <taxon>Vertebrata</taxon>
        <taxon>Euteleostomi</taxon>
        <taxon>Actinopterygii</taxon>
        <taxon>Neopterygii</taxon>
        <taxon>Teleostei</taxon>
        <taxon>Ostariophysi</taxon>
        <taxon>Cypriniformes</taxon>
        <taxon>Cyprinidae</taxon>
        <taxon>Acrossocheilinae</taxon>
        <taxon>Onychostoma</taxon>
    </lineage>
</organism>
<sequence length="108" mass="11891">MAVCRRAVTRRLAFVWGCASCAEEGLLPAWMFVPVEETPKEVWEVHWGPREIKEDREISIHQTTVLRGGGRGGEPEMFISCACLPIPGIDVTDDLAQGGGRPLVELTT</sequence>
<dbReference type="EMBL" id="JAAMOB010000022">
    <property type="protein sequence ID" value="KAF4097473.1"/>
    <property type="molecule type" value="Genomic_DNA"/>
</dbReference>
<dbReference type="Proteomes" id="UP000579812">
    <property type="component" value="Unassembled WGS sequence"/>
</dbReference>